<dbReference type="SUPFAM" id="SSF52047">
    <property type="entry name" value="RNI-like"/>
    <property type="match status" value="1"/>
</dbReference>
<dbReference type="RefSeq" id="WP_162666928.1">
    <property type="nucleotide sequence ID" value="NZ_LR593886.1"/>
</dbReference>
<dbReference type="InterPro" id="IPR014338">
    <property type="entry name" value="CHP02996_rpt-companion-dom"/>
</dbReference>
<evidence type="ECO:0008006" key="3">
    <source>
        <dbReference type="Google" id="ProtNLM"/>
    </source>
</evidence>
<proteinExistence type="predicted"/>
<reference evidence="1 2" key="1">
    <citation type="submission" date="2019-05" db="EMBL/GenBank/DDBJ databases">
        <authorList>
            <consortium name="Science for Life Laboratories"/>
        </authorList>
    </citation>
    <scope>NUCLEOTIDE SEQUENCE [LARGE SCALE GENOMIC DNA]</scope>
    <source>
        <strain evidence="1">Soil9</strain>
    </source>
</reference>
<organism evidence="1 2">
    <name type="scientific">Gemmata massiliana</name>
    <dbReference type="NCBI Taxonomy" id="1210884"/>
    <lineage>
        <taxon>Bacteria</taxon>
        <taxon>Pseudomonadati</taxon>
        <taxon>Planctomycetota</taxon>
        <taxon>Planctomycetia</taxon>
        <taxon>Gemmatales</taxon>
        <taxon>Gemmataceae</taxon>
        <taxon>Gemmata</taxon>
    </lineage>
</organism>
<accession>A0A6P2CUF5</accession>
<sequence>MSLSDRESLLAAITANPEEDIPRLMLADWLKDNGVPDRGEFIRLQVEAAQQEAFSPRARELEAAAQELLNRYRGEWTRALSERITDHRFARGFIEHVGVNAATFVQSAPALFATAPIRSLLVERFTRMVDPVSLEPLFNSPQMTRVRKLDFSKLENTTDYFDPLAACRHLNQLTDLNLRKLPVPVSWFRALIAGSAFPALTGLDLADNVHLSRVLAEALPCADHRRLTRLDVSFITFPSDQIQKVLASRCLRAVEELRCVWHRESGGPGPLTRLDLGWTIPWDRLRVLDLGGQGVSDAGVGEIVAGTSRRPTPSPLRWLRLANNGLTASAVYELVDSDPARLKLYYLDLRNNYLSDSHRTALKGRFPEAEVLV</sequence>
<dbReference type="NCBIfam" id="TIGR02996">
    <property type="entry name" value="rpt_mate_G_obs"/>
    <property type="match status" value="1"/>
</dbReference>
<dbReference type="EMBL" id="LR593886">
    <property type="protein sequence ID" value="VTR92006.1"/>
    <property type="molecule type" value="Genomic_DNA"/>
</dbReference>
<dbReference type="KEGG" id="gms:SOIL9_57080"/>
<dbReference type="Gene3D" id="3.80.10.10">
    <property type="entry name" value="Ribonuclease Inhibitor"/>
    <property type="match status" value="1"/>
</dbReference>
<dbReference type="InterPro" id="IPR032675">
    <property type="entry name" value="LRR_dom_sf"/>
</dbReference>
<dbReference type="Proteomes" id="UP000464178">
    <property type="component" value="Chromosome"/>
</dbReference>
<protein>
    <recommendedName>
        <fullName evidence="3">Repeat-companion domain protein</fullName>
    </recommendedName>
</protein>
<dbReference type="AlphaFoldDB" id="A0A6P2CUF5"/>
<evidence type="ECO:0000313" key="1">
    <source>
        <dbReference type="EMBL" id="VTR92006.1"/>
    </source>
</evidence>
<keyword evidence="2" id="KW-1185">Reference proteome</keyword>
<name>A0A6P2CUF5_9BACT</name>
<evidence type="ECO:0000313" key="2">
    <source>
        <dbReference type="Proteomes" id="UP000464178"/>
    </source>
</evidence>
<gene>
    <name evidence="1" type="ORF">SOIL9_57080</name>
</gene>